<sequence>MSDKSFEIIGAGNPAIPVLAHIPHSSTHVPERYRRHLLVDGATLDREIIRLTDWHTDTLFSSLSELGAIRFVNRLSRIVMDPERFADDSREPMSRVGQGVVYTHTTEGQPLACISDAEREQRIRDLYVPYHHALNRTVAGFLKRFGEALIIDCHSFATDPLPSEPDQSRNRPDICIGTDPYHTPDALSEDLAAAFLRQGYSVEIDRPFSGTLIPTDYYRKDGHVQSIMIEVRRGLYCNEENGSVKSTFEATRESIRQTTREHLLAGEDFNTP</sequence>
<reference evidence="1" key="1">
    <citation type="submission" date="2022-03" db="EMBL/GenBank/DDBJ databases">
        <title>Genomic Encyclopedia of Type Strains, Phase III (KMG-III): the genomes of soil and plant-associated and newly described type strains.</title>
        <authorList>
            <person name="Whitman W."/>
        </authorList>
    </citation>
    <scope>NUCLEOTIDE SEQUENCE</scope>
    <source>
        <strain evidence="1">ANL 6-2</strain>
    </source>
</reference>
<dbReference type="AlphaFoldDB" id="A0AAE3G8Z8"/>
<accession>A0AAE3G8Z8</accession>
<organism evidence="1 2">
    <name type="scientific">Natronocella acetinitrilica</name>
    <dbReference type="NCBI Taxonomy" id="414046"/>
    <lineage>
        <taxon>Bacteria</taxon>
        <taxon>Pseudomonadati</taxon>
        <taxon>Pseudomonadota</taxon>
        <taxon>Gammaproteobacteria</taxon>
        <taxon>Chromatiales</taxon>
        <taxon>Ectothiorhodospiraceae</taxon>
        <taxon>Natronocella</taxon>
    </lineage>
</organism>
<dbReference type="Pfam" id="PF05013">
    <property type="entry name" value="FGase"/>
    <property type="match status" value="1"/>
</dbReference>
<gene>
    <name evidence="1" type="ORF">J2T57_004180</name>
</gene>
<keyword evidence="2" id="KW-1185">Reference proteome</keyword>
<comment type="caution">
    <text evidence="1">The sequence shown here is derived from an EMBL/GenBank/DDBJ whole genome shotgun (WGS) entry which is preliminary data.</text>
</comment>
<dbReference type="Proteomes" id="UP001205843">
    <property type="component" value="Unassembled WGS sequence"/>
</dbReference>
<protein>
    <submittedName>
        <fullName evidence="1">N-formylglutamate amidohydrolase</fullName>
    </submittedName>
</protein>
<dbReference type="RefSeq" id="WP_253484761.1">
    <property type="nucleotide sequence ID" value="NZ_JALJXV010000013.1"/>
</dbReference>
<evidence type="ECO:0000313" key="1">
    <source>
        <dbReference type="EMBL" id="MCP1677006.1"/>
    </source>
</evidence>
<proteinExistence type="predicted"/>
<name>A0AAE3G8Z8_9GAMM</name>
<dbReference type="InterPro" id="IPR007709">
    <property type="entry name" value="N-FG_amidohydro"/>
</dbReference>
<dbReference type="SUPFAM" id="SSF53187">
    <property type="entry name" value="Zn-dependent exopeptidases"/>
    <property type="match status" value="1"/>
</dbReference>
<evidence type="ECO:0000313" key="2">
    <source>
        <dbReference type="Proteomes" id="UP001205843"/>
    </source>
</evidence>
<dbReference type="EMBL" id="JALJXV010000013">
    <property type="protein sequence ID" value="MCP1677006.1"/>
    <property type="molecule type" value="Genomic_DNA"/>
</dbReference>
<dbReference type="Gene3D" id="3.40.630.40">
    <property type="entry name" value="Zn-dependent exopeptidases"/>
    <property type="match status" value="1"/>
</dbReference>